<dbReference type="GO" id="GO:0005436">
    <property type="term" value="F:sodium:phosphate symporter activity"/>
    <property type="evidence" value="ECO:0007669"/>
    <property type="project" value="InterPro"/>
</dbReference>
<dbReference type="Proteomes" id="UP000886889">
    <property type="component" value="Unassembled WGS sequence"/>
</dbReference>
<keyword evidence="2" id="KW-1003">Cell membrane</keyword>
<feature type="domain" description="PhoU" evidence="8">
    <location>
        <begin position="360"/>
        <end position="443"/>
    </location>
</feature>
<evidence type="ECO:0000259" key="8">
    <source>
        <dbReference type="Pfam" id="PF01895"/>
    </source>
</evidence>
<feature type="coiled-coil region" evidence="6">
    <location>
        <begin position="380"/>
        <end position="407"/>
    </location>
</feature>
<feature type="transmembrane region" description="Helical" evidence="7">
    <location>
        <begin position="84"/>
        <end position="104"/>
    </location>
</feature>
<evidence type="ECO:0000256" key="5">
    <source>
        <dbReference type="ARBA" id="ARBA00023136"/>
    </source>
</evidence>
<dbReference type="InterPro" id="IPR003841">
    <property type="entry name" value="Na/Pi_transpt"/>
</dbReference>
<accession>A0A9D1T8M8</accession>
<feature type="transmembrane region" description="Helical" evidence="7">
    <location>
        <begin position="148"/>
        <end position="166"/>
    </location>
</feature>
<dbReference type="PANTHER" id="PTHR10010:SF46">
    <property type="entry name" value="SODIUM-DEPENDENT PHOSPHATE TRANSPORT PROTEIN 2B"/>
    <property type="match status" value="1"/>
</dbReference>
<dbReference type="PANTHER" id="PTHR10010">
    <property type="entry name" value="SOLUTE CARRIER FAMILY 34 SODIUM PHOSPHATE , MEMBER 2-RELATED"/>
    <property type="match status" value="1"/>
</dbReference>
<feature type="transmembrane region" description="Helical" evidence="7">
    <location>
        <begin position="6"/>
        <end position="27"/>
    </location>
</feature>
<reference evidence="9" key="2">
    <citation type="journal article" date="2021" name="PeerJ">
        <title>Extensive microbial diversity within the chicken gut microbiome revealed by metagenomics and culture.</title>
        <authorList>
            <person name="Gilroy R."/>
            <person name="Ravi A."/>
            <person name="Getino M."/>
            <person name="Pursley I."/>
            <person name="Horton D.L."/>
            <person name="Alikhan N.F."/>
            <person name="Baker D."/>
            <person name="Gharbi K."/>
            <person name="Hall N."/>
            <person name="Watson M."/>
            <person name="Adriaenssens E.M."/>
            <person name="Foster-Nyarko E."/>
            <person name="Jarju S."/>
            <person name="Secka A."/>
            <person name="Antonio M."/>
            <person name="Oren A."/>
            <person name="Chaudhuri R.R."/>
            <person name="La Ragione R."/>
            <person name="Hildebrand F."/>
            <person name="Pallen M.J."/>
        </authorList>
    </citation>
    <scope>NUCLEOTIDE SEQUENCE</scope>
    <source>
        <strain evidence="9">ChiBcec6-7307</strain>
    </source>
</reference>
<dbReference type="InterPro" id="IPR004633">
    <property type="entry name" value="NaPi_cotrn-rel/YqeW-like"/>
</dbReference>
<keyword evidence="4 7" id="KW-1133">Transmembrane helix</keyword>
<dbReference type="NCBIfam" id="NF037997">
    <property type="entry name" value="Na_Pi_symport"/>
    <property type="match status" value="1"/>
</dbReference>
<dbReference type="NCBIfam" id="TIGR00704">
    <property type="entry name" value="NaPi_cotrn_rel"/>
    <property type="match status" value="1"/>
</dbReference>
<keyword evidence="5 7" id="KW-0472">Membrane</keyword>
<dbReference type="InterPro" id="IPR038078">
    <property type="entry name" value="PhoU-like_sf"/>
</dbReference>
<dbReference type="Pfam" id="PF01895">
    <property type="entry name" value="PhoU"/>
    <property type="match status" value="2"/>
</dbReference>
<protein>
    <submittedName>
        <fullName evidence="9">Na/Pi cotransporter family protein</fullName>
    </submittedName>
</protein>
<feature type="transmembrane region" description="Helical" evidence="7">
    <location>
        <begin position="116"/>
        <end position="136"/>
    </location>
</feature>
<dbReference type="Pfam" id="PF02690">
    <property type="entry name" value="Na_Pi_cotrans"/>
    <property type="match status" value="1"/>
</dbReference>
<dbReference type="GO" id="GO:0044341">
    <property type="term" value="P:sodium-dependent phosphate transport"/>
    <property type="evidence" value="ECO:0007669"/>
    <property type="project" value="InterPro"/>
</dbReference>
<evidence type="ECO:0000256" key="2">
    <source>
        <dbReference type="ARBA" id="ARBA00022475"/>
    </source>
</evidence>
<keyword evidence="6" id="KW-0175">Coiled coil</keyword>
<comment type="caution">
    <text evidence="9">The sequence shown here is derived from an EMBL/GenBank/DDBJ whole genome shotgun (WGS) entry which is preliminary data.</text>
</comment>
<dbReference type="EMBL" id="DVOS01000026">
    <property type="protein sequence ID" value="HIV22752.1"/>
    <property type="molecule type" value="Genomic_DNA"/>
</dbReference>
<comment type="subcellular location">
    <subcellularLocation>
        <location evidence="1">Cell membrane</location>
        <topology evidence="1">Multi-pass membrane protein</topology>
    </subcellularLocation>
</comment>
<organism evidence="9 10">
    <name type="scientific">Candidatus Merdiplasma excrementigallinarum</name>
    <dbReference type="NCBI Taxonomy" id="2840864"/>
    <lineage>
        <taxon>Bacteria</taxon>
        <taxon>Bacillati</taxon>
        <taxon>Bacillota</taxon>
        <taxon>Clostridia</taxon>
        <taxon>Lachnospirales</taxon>
        <taxon>Lachnospiraceae</taxon>
        <taxon>Lachnospiraceae incertae sedis</taxon>
        <taxon>Candidatus Merdiplasma</taxon>
    </lineage>
</organism>
<dbReference type="InterPro" id="IPR026022">
    <property type="entry name" value="PhoU_dom"/>
</dbReference>
<feature type="transmembrane region" description="Helical" evidence="7">
    <location>
        <begin position="178"/>
        <end position="199"/>
    </location>
</feature>
<keyword evidence="3 7" id="KW-0812">Transmembrane</keyword>
<evidence type="ECO:0000313" key="10">
    <source>
        <dbReference type="Proteomes" id="UP000886889"/>
    </source>
</evidence>
<gene>
    <name evidence="9" type="ORF">IAC80_02305</name>
</gene>
<evidence type="ECO:0000256" key="4">
    <source>
        <dbReference type="ARBA" id="ARBA00022989"/>
    </source>
</evidence>
<dbReference type="AlphaFoldDB" id="A0A9D1T8M8"/>
<feature type="transmembrane region" description="Helical" evidence="7">
    <location>
        <begin position="290"/>
        <end position="314"/>
    </location>
</feature>
<sequence length="591" mass="64380">MDVFDFLTMLGGLALFLYGMSAMGDGLSRLSGGRMERLLEKLTSRRLMGVLLGLVVTAVIQSSSATTVMVVGFVNSGIMQLSQAVGVIMGANIGTTVTSWLLSLTGIEGSSLLLQMLKPSSFSPILAVIGIVFLMFSKKEKKKDVGTILIGFAVLMFGMETMSGAVEPLAQMEGFTRIFTMFSNPILGMLAGTVLTAVIQSSSASVGILQALCTTGAVTFGTAIPIIMGQNIGTCITAILSSIGASKNAKRAAAVHLYFNVIGTVLFMIVFYSVNTFVQFDFLTDAASPAGIAVVHSLFNVAATLVLFPFAGVLEKLAILTIPDRKKEEEPAGEAVSRLDERFLDKPGLAMEESRVVAASMARQAKKSMDLAISLMGGYDEETAEKIMELENQVDRYEDMLGTYLVKLSSRDLSGKDSRMLSLLLHSIGDFERISDHAVNLVQAAQEMREKKLAFSDDARKELRIFTDAVREIMELAFGAFEGEDMNLARQVEPLEQVIDVINMEEKQRHILRLRQGRCTIELGFILADVSTNLERVADHCSNIAVCLLQSSRGGFDTHGYLEELKNEEDESYKAVYSEMSRKYRLPDLPA</sequence>
<feature type="transmembrane region" description="Helical" evidence="7">
    <location>
        <begin position="257"/>
        <end position="278"/>
    </location>
</feature>
<feature type="domain" description="PhoU" evidence="8">
    <location>
        <begin position="468"/>
        <end position="545"/>
    </location>
</feature>
<evidence type="ECO:0000256" key="6">
    <source>
        <dbReference type="SAM" id="Coils"/>
    </source>
</evidence>
<evidence type="ECO:0000256" key="3">
    <source>
        <dbReference type="ARBA" id="ARBA00022692"/>
    </source>
</evidence>
<evidence type="ECO:0000256" key="7">
    <source>
        <dbReference type="SAM" id="Phobius"/>
    </source>
</evidence>
<dbReference type="Gene3D" id="1.20.58.220">
    <property type="entry name" value="Phosphate transport system protein phou homolog 2, domain 2"/>
    <property type="match status" value="1"/>
</dbReference>
<reference evidence="9" key="1">
    <citation type="submission" date="2020-10" db="EMBL/GenBank/DDBJ databases">
        <authorList>
            <person name="Gilroy R."/>
        </authorList>
    </citation>
    <scope>NUCLEOTIDE SEQUENCE</scope>
    <source>
        <strain evidence="9">ChiBcec6-7307</strain>
    </source>
</reference>
<proteinExistence type="predicted"/>
<dbReference type="SUPFAM" id="SSF109755">
    <property type="entry name" value="PhoU-like"/>
    <property type="match status" value="1"/>
</dbReference>
<dbReference type="GO" id="GO:0005886">
    <property type="term" value="C:plasma membrane"/>
    <property type="evidence" value="ECO:0007669"/>
    <property type="project" value="UniProtKB-SubCell"/>
</dbReference>
<evidence type="ECO:0000313" key="9">
    <source>
        <dbReference type="EMBL" id="HIV22752.1"/>
    </source>
</evidence>
<feature type="transmembrane region" description="Helical" evidence="7">
    <location>
        <begin position="219"/>
        <end position="245"/>
    </location>
</feature>
<evidence type="ECO:0000256" key="1">
    <source>
        <dbReference type="ARBA" id="ARBA00004651"/>
    </source>
</evidence>
<name>A0A9D1T8M8_9FIRM</name>
<feature type="transmembrane region" description="Helical" evidence="7">
    <location>
        <begin position="47"/>
        <end position="72"/>
    </location>
</feature>